<evidence type="ECO:0000313" key="6">
    <source>
        <dbReference type="EMBL" id="QTL97138.1"/>
    </source>
</evidence>
<dbReference type="InterPro" id="IPR036116">
    <property type="entry name" value="FN3_sf"/>
</dbReference>
<dbReference type="InterPro" id="IPR018392">
    <property type="entry name" value="LysM"/>
</dbReference>
<dbReference type="InterPro" id="IPR000421">
    <property type="entry name" value="FA58C"/>
</dbReference>
<evidence type="ECO:0000256" key="3">
    <source>
        <dbReference type="SAM" id="MobiDB-lite"/>
    </source>
</evidence>
<dbReference type="InterPro" id="IPR055729">
    <property type="entry name" value="DUF7305"/>
</dbReference>
<keyword evidence="2" id="KW-0326">Glycosidase</keyword>
<name>A0A8A7KC31_9FIRM</name>
<dbReference type="PROSITE" id="PS50022">
    <property type="entry name" value="FA58C_3"/>
    <property type="match status" value="1"/>
</dbReference>
<dbReference type="EMBL" id="CP046640">
    <property type="protein sequence ID" value="QTL97138.1"/>
    <property type="molecule type" value="Genomic_DNA"/>
</dbReference>
<evidence type="ECO:0000256" key="2">
    <source>
        <dbReference type="ARBA" id="ARBA00023295"/>
    </source>
</evidence>
<dbReference type="Pfam" id="PF05593">
    <property type="entry name" value="RHS_repeat"/>
    <property type="match status" value="1"/>
</dbReference>
<dbReference type="PROSITE" id="PS50853">
    <property type="entry name" value="FN3"/>
    <property type="match status" value="1"/>
</dbReference>
<protein>
    <recommendedName>
        <fullName evidence="8">Fibronectin type-III domain-containing protein</fullName>
    </recommendedName>
</protein>
<proteinExistence type="predicted"/>
<dbReference type="Gene3D" id="2.180.10.10">
    <property type="entry name" value="RHS repeat-associated core"/>
    <property type="match status" value="3"/>
</dbReference>
<dbReference type="KEGG" id="ifn:GM661_03685"/>
<dbReference type="InterPro" id="IPR008979">
    <property type="entry name" value="Galactose-bd-like_sf"/>
</dbReference>
<sequence>MKGLNKELLFVLILLLGIVVPVMAGNQYIGVESVLSGINADPAHPALYLVDGKQDSYWGFKATEGQAWAEIRLEGETLVQALEINGYLAAESELMVEYYRDNHWLPFLAPTVNQLSKETLLDLSSDQIVTDRVRLSVSGRGMAASYLRELKLLGIPAAEYYHRIKPRGIEASANTDPVYAADFLLDGNTYTCWQTEKESKDWQDRKFDEVLEELSGIVREQNSNKSQKGNNSQQTTAEVEFDLGGVYTLDNIKLYLSNHSKGTIELHTYQKGNWQHLDSIDSILANNRADWYRLDLKDRNVSTDRIKLIVTGYGGELGGIGEVEFWGTGNYYGETPVLIGMQQPHQLDQAVNSQFELAADNIKEYTLELAVKENSAAALTVELNGKEISLKPAFHLRDYTVYKKKLTKENLWAGKNYLKVQPKDNLTLVNARLNNIKETNTDPELGDGRLFGPANNSSEITVKLDRQEISLPAFPVFLKPPYIPGSGSRKIENWNGPTVIDHDLSYDTLIVNTELQLDTSYGDISIIVKELKMGSNASISVTGPGQAYLYLAGDLQLSSGSRINGAGKTESLEIYHTGSRVYIEGGVGGQEQYKIAANLYTMADEVFIQNGASFKGKLYAMKGNITIRGGITASELIYAKTGVVRITGGARVNGQLISSGKRLEILGGSTFTAVRSGEGILAPEAEIYLDQGAMVNGQILANPERVHIGNINPQSCYKIPQTGKRENRYIEELSIYSREDNPRLSLYALVDNSWRELEQTALGLKSIVFKSYLKTDKLLIKNSQGIPLSELVVKYSSENQREPEVEILQPSDNQQLNPQELARGKIIAYVDNPDTEVTINGQQAYHRGHYFWLEANRCGASVNQAHKIRALARDNKGRVNYDLATIYLANQVLIDLNLSEGIFYTDQDSLVLSGSISPPLNQLRINGEEVKLSGQKFDQKIDLKPGLNLLKIEAAKLNWQGDPEYSRVIYRKVVRLEPLELRVDSPLDGYYTKADSIVVSGMVSGLGELTVSVNGEETVLEGGLFSSRLVELNEGNNTIKIAAANELGQLSQEIRVIKDTVAPVLAEISPADGYISPSSTLIISGQVSDRSPVQVYVNGRISTLTGSDFKKQLSFKDGQQQLTLRAIDQAGNESFYQFNVLVDTVPPAAFTVQAKPADWSANTQPVISFETSDQTSGISHYELKIDEGAYLEVASPYQLPVQPDGEHLVTVKAIDNAGLETVSSTRVYIDTTPPETPENLRVIPADGRITLKWDPSSEDVVEYQVSRNSGKDGGSDEQNESYTVSKEEFTDSNLTNGDIYSYRVVAIDRAANQSKATGWKTGIVGLAETSYDREKGALLEYDNLALALPKEQLPEEIDRITVTEISSAELEEEMIYPQVGPIYEISAYKEGSNTPEENMALENGYLARIKYEESQLPEGFPEHNLGVYHYDPMFGKWFKLPSTGVDVKNNYIYFITNHFSSFSVQSTIIQDLTAQEYKDTGYSPLKSYSKHEAVTVSPQFGTASTEATELVLPGRNGFDFVLKRRYDTATARNDAFALAINAKIGINILGSDNNVQDYDTLKKIVDAFKAKTNWANEAKKNLLQMLEKYLFNQGDFAYSTGQGWRLNIPYIKAANSTLILRTAEGSMHYINEMKLVDIPVFVPNAYRELVFEQHEGADFTLRVKQVYSPVDFVQLVGLAGAKGDPQKNRNAIKSRWYSSGYTLILKDGTSYQMDGLGRTTAMVDATGANKIEYHYDGRHLDYIKDSMGRKIRFQYRSDLLWPRIKKVWLENDPQGREIKYDVGRDNLLDDVQDVAGRVSKYKYDTRLLYAGEAGAKLNLGRLILKIIASELVGPAASIFGGADIELYGSLQAQLVFPLEEISAPGQGISKIKYRQATLMHGSCDIDWFFIIPKSITLSVELEQYLLTKRVEVYLDSSHKVRTTSYDYDFDYYKWQQPMNYQTVESDGQRETVYKYQPVVQKRYRWEDKSYDTKSGVSISFPAQLWTKHALGVLKSEEVNEAASGETLQRQEYQYDLKKMRPTKIKTIRGSSSNQESYHYDNWGNVIYYHNADNGLKRYRHYLNTNSSTAAFPAKFKTPVDSDFSQVKVDKHIHNLLADSFVLNQSPVGGSVPVQSHHVYSAVGKLVLKADWDDQQSKWLKSKFSYDQYGNLIKQIDPLGNLSEIEYDEEYSQAYPTKTIRKGQNGEAIKDVDGQAIAGEYLITQQGYYKSTGLKKWEIDANGALTEYQYDILGRLIKTIYPDDDDQYAGTIGSLKPANYSKRANNPVKIQYYNDKSYQTTVVNASEDLAVDDYKIRNNNITEPVYNKSRYHYDKLNRWVKLETFNLKADGSSEVLSSSFYYDQANRRTAVKDAEGYVSFTEYDPLDRETKIILADGSKDLANSKDNQLYTKLEYEQNQRTMIDAEGNKTEELKDWSGNLIRVNQYLRNEKISSSAQYDQLGNRVELKDAAGRITQYSYDSLGRLVEEILAEDDYIRPAAGNYDNVSYNSVRYKPSRLYFYDELGRKVKEISPNSNWLYGQNNNSAVSTYQYNAVGNLLQETDPAGEIVKHYYDRKGNEVKTIDQAGNIVQQEYTVRGWLKAEALLNGSLSNEGDVSTESGAHDLISYYSYNLIGQKTAVTTAQGVSQAATAGSETVTLFAADIYEHLETPYYQLDPNYTKEIKYDRLGRVIEEKRTVNGAEYITSYQYNRVGKKKEVINPEGQRTVYHYTPQHWLEEEISYDQAGKKYSSSYQYDKVGNKTRETDPAGRMTRYSYDQLNRLEAVMEPDGQEEKYRYDGVGNRTIVISGLGQSTRYEYNSQNQLAKVIDSAGGSSKYYYDPEGNLMEKVLPNGVRTRYSYDQRNLMVREIRPEGGVIKYSYDGAGNLIEEIDRKGQLINYSYRRDYLPLKIEYRDQSGEVLASKEYHYDKEGNRLSAVRKDGERDNSTITTSYNPLGFISTENRGIDGKSYRSSYRYDKLGKLSGIKYPGSNSYLEYKYNDLNHLVAVDGIADGSIDDSSNDLTFTYRNNGFLSGISYQNGTSSSISPDRNYRIGNIKIKKNNAGVTEKLLDISYNYDQNNNLIKRTDKLSKYTNQYHYDRLDRLVSTDLAGTFYGERTGHTGVAEEDQLRYKALKVKEDYLVDFDYQANSVGVILVEKAEIGKIVLTPAAGVSEHRVSKDTITVHYSDDNFDYYEVPKEDWEFTKDKEGKVTITFKESIPALAFKVHSNHDDRDIDNNYLNLSTFSNNLEEIVRVYQRSNEGKIEYSYDAGGNRTEKHSIVGNDDSTKYEYYPDTNRLKKTTSIISGKTYKEQYYIYDENGNLTAKGNEVRENSDGSLILDKDSPGSRYWEYEYTADNRLKAVYYKGELKVEYSYDADGKRIVSDTEEGITHFVFNYSGKVIYEESIGSDGENKVTSYVYALSKQLARVEGVIGGEGEVIYYHYDNLGSTRLMTDEDGEVVFDQDYLPFGGDLAVVGDLEPQNDVGESYKYTGQRQEVSIGFYYYGARFYDPGIGRFISEDSYAGELVNPQGQNIYVYVMNNPMKYVDPTGHDALGINAGEIINDYEELEKSRTISVGDMTFYGNYYNVQEGDTLSDITDEMYNTIHFNKKYSGEELARNTVYNLTNFVADINHLKDKDRINPGQELFFPDVFGTMHSISQNRYNKNNYASISLKGIGAYVGTKAGEATLITAAETAGKSIGYFKHYGRNGWVMTGIKKTFARLMKELPKTFGNNLAKSLSNPASSNTAIEATGAGLSKLPFSKIVSSSFSYGLGTLAIVIGETKPVGDKPINEIYLETPYTKYGIYMDKSTGRMRYLEPNIGRWDNN</sequence>
<reference evidence="6" key="1">
    <citation type="submission" date="2019-12" db="EMBL/GenBank/DDBJ databases">
        <authorList>
            <person name="zhang j."/>
            <person name="sun C.M."/>
        </authorList>
    </citation>
    <scope>NUCLEOTIDE SEQUENCE</scope>
    <source>
        <strain evidence="6">NS-1</strain>
    </source>
</reference>
<dbReference type="InterPro" id="IPR050708">
    <property type="entry name" value="T6SS_VgrG/RHS"/>
</dbReference>
<dbReference type="Pfam" id="PF09136">
    <property type="entry name" value="Glucodextran_B"/>
    <property type="match status" value="2"/>
</dbReference>
<dbReference type="SMART" id="SM00060">
    <property type="entry name" value="FN3"/>
    <property type="match status" value="1"/>
</dbReference>
<dbReference type="SUPFAM" id="SSF49785">
    <property type="entry name" value="Galactose-binding domain-like"/>
    <property type="match status" value="1"/>
</dbReference>
<gene>
    <name evidence="6" type="ORF">GM661_03685</name>
</gene>
<evidence type="ECO:0000259" key="5">
    <source>
        <dbReference type="PROSITE" id="PS50853"/>
    </source>
</evidence>
<keyword evidence="2" id="KW-0378">Hydrolase</keyword>
<evidence type="ECO:0000313" key="7">
    <source>
        <dbReference type="Proteomes" id="UP000665020"/>
    </source>
</evidence>
<feature type="domain" description="Fibronectin type-III" evidence="5">
    <location>
        <begin position="1233"/>
        <end position="1327"/>
    </location>
</feature>
<evidence type="ECO:0000259" key="4">
    <source>
        <dbReference type="PROSITE" id="PS50022"/>
    </source>
</evidence>
<dbReference type="InterPro" id="IPR022385">
    <property type="entry name" value="Rhs_assc_core"/>
</dbReference>
<dbReference type="PANTHER" id="PTHR32305:SF15">
    <property type="entry name" value="PROTEIN RHSA-RELATED"/>
    <property type="match status" value="1"/>
</dbReference>
<dbReference type="NCBIfam" id="TIGR03696">
    <property type="entry name" value="Rhs_assc_core"/>
    <property type="match status" value="1"/>
</dbReference>
<dbReference type="InterPro" id="IPR036779">
    <property type="entry name" value="LysM_dom_sf"/>
</dbReference>
<dbReference type="InterPro" id="IPR013783">
    <property type="entry name" value="Ig-like_fold"/>
</dbReference>
<dbReference type="RefSeq" id="WP_230868791.1">
    <property type="nucleotide sequence ID" value="NZ_CP046640.1"/>
</dbReference>
<organism evidence="6 7">
    <name type="scientific">Iocasia fonsfrigidae</name>
    <dbReference type="NCBI Taxonomy" id="2682810"/>
    <lineage>
        <taxon>Bacteria</taxon>
        <taxon>Bacillati</taxon>
        <taxon>Bacillota</taxon>
        <taxon>Clostridia</taxon>
        <taxon>Halanaerobiales</taxon>
        <taxon>Halanaerobiaceae</taxon>
        <taxon>Iocasia</taxon>
    </lineage>
</organism>
<dbReference type="InterPro" id="IPR031325">
    <property type="entry name" value="RHS_repeat"/>
</dbReference>
<dbReference type="Proteomes" id="UP000665020">
    <property type="component" value="Chromosome"/>
</dbReference>
<dbReference type="InterPro" id="IPR056823">
    <property type="entry name" value="TEN-like_YD-shell"/>
</dbReference>
<dbReference type="InterPro" id="IPR003961">
    <property type="entry name" value="FN3_dom"/>
</dbReference>
<feature type="region of interest" description="Disordered" evidence="3">
    <location>
        <begin position="1265"/>
        <end position="1289"/>
    </location>
</feature>
<dbReference type="Pfam" id="PF23981">
    <property type="entry name" value="DUF7305"/>
    <property type="match status" value="1"/>
</dbReference>
<dbReference type="Pfam" id="PF25023">
    <property type="entry name" value="TEN_YD-shell"/>
    <property type="match status" value="2"/>
</dbReference>
<accession>A0A8A7KC31</accession>
<dbReference type="Gene3D" id="2.60.40.10">
    <property type="entry name" value="Immunoglobulins"/>
    <property type="match status" value="3"/>
</dbReference>
<dbReference type="InterPro" id="IPR006530">
    <property type="entry name" value="YD"/>
</dbReference>
<evidence type="ECO:0008006" key="8">
    <source>
        <dbReference type="Google" id="ProtNLM"/>
    </source>
</evidence>
<dbReference type="PANTHER" id="PTHR32305">
    <property type="match status" value="1"/>
</dbReference>
<keyword evidence="7" id="KW-1185">Reference proteome</keyword>
<dbReference type="SUPFAM" id="SSF49265">
    <property type="entry name" value="Fibronectin type III"/>
    <property type="match status" value="1"/>
</dbReference>
<keyword evidence="1" id="KW-0677">Repeat</keyword>
<dbReference type="CDD" id="cd00118">
    <property type="entry name" value="LysM"/>
    <property type="match status" value="1"/>
</dbReference>
<dbReference type="Gene3D" id="3.10.350.10">
    <property type="entry name" value="LysM domain"/>
    <property type="match status" value="1"/>
</dbReference>
<dbReference type="Gene3D" id="2.60.120.260">
    <property type="entry name" value="Galactose-binding domain-like"/>
    <property type="match status" value="2"/>
</dbReference>
<dbReference type="GO" id="GO:0016798">
    <property type="term" value="F:hydrolase activity, acting on glycosyl bonds"/>
    <property type="evidence" value="ECO:0007669"/>
    <property type="project" value="UniProtKB-KW"/>
</dbReference>
<evidence type="ECO:0000256" key="1">
    <source>
        <dbReference type="ARBA" id="ARBA00022737"/>
    </source>
</evidence>
<dbReference type="NCBIfam" id="TIGR01643">
    <property type="entry name" value="YD_repeat_2x"/>
    <property type="match status" value="6"/>
</dbReference>
<feature type="domain" description="F5/8 type C" evidence="4">
    <location>
        <begin position="11"/>
        <end position="155"/>
    </location>
</feature>
<dbReference type="CDD" id="cd00063">
    <property type="entry name" value="FN3"/>
    <property type="match status" value="1"/>
</dbReference>